<dbReference type="AlphaFoldDB" id="A0A6L7GF71"/>
<comment type="caution">
    <text evidence="1">The sequence shown here is derived from an EMBL/GenBank/DDBJ whole genome shotgun (WGS) entry which is preliminary data.</text>
</comment>
<reference evidence="1 2" key="1">
    <citation type="submission" date="2019-12" db="EMBL/GenBank/DDBJ databases">
        <title>Genomic-based taxomic classification of the family Erythrobacteraceae.</title>
        <authorList>
            <person name="Xu L."/>
        </authorList>
    </citation>
    <scope>NUCLEOTIDE SEQUENCE [LARGE SCALE GENOMIC DNA]</scope>
    <source>
        <strain evidence="1 2">KCTC 52259</strain>
    </source>
</reference>
<evidence type="ECO:0000313" key="2">
    <source>
        <dbReference type="Proteomes" id="UP000473531"/>
    </source>
</evidence>
<protein>
    <submittedName>
        <fullName evidence="1">Uncharacterized protein</fullName>
    </submittedName>
</protein>
<proteinExistence type="predicted"/>
<gene>
    <name evidence="1" type="ORF">GRI44_07430</name>
</gene>
<dbReference type="RefSeq" id="WP_160600793.1">
    <property type="nucleotide sequence ID" value="NZ_WTYU01000001.1"/>
</dbReference>
<name>A0A6L7GF71_9SPHN</name>
<dbReference type="Proteomes" id="UP000473531">
    <property type="component" value="Unassembled WGS sequence"/>
</dbReference>
<sequence>MVIAAIRTIRPGNARQPMPGNSGKDGQAGAIAILTAPTGGVQGAQHE</sequence>
<organism evidence="1 2">
    <name type="scientific">Allopontixanthobacter confluentis</name>
    <dbReference type="NCBI Taxonomy" id="1849021"/>
    <lineage>
        <taxon>Bacteria</taxon>
        <taxon>Pseudomonadati</taxon>
        <taxon>Pseudomonadota</taxon>
        <taxon>Alphaproteobacteria</taxon>
        <taxon>Sphingomonadales</taxon>
        <taxon>Erythrobacteraceae</taxon>
        <taxon>Allopontixanthobacter</taxon>
    </lineage>
</organism>
<accession>A0A6L7GF71</accession>
<dbReference type="EMBL" id="WTYU01000001">
    <property type="protein sequence ID" value="MXP14579.1"/>
    <property type="molecule type" value="Genomic_DNA"/>
</dbReference>
<evidence type="ECO:0000313" key="1">
    <source>
        <dbReference type="EMBL" id="MXP14579.1"/>
    </source>
</evidence>
<keyword evidence="2" id="KW-1185">Reference proteome</keyword>